<proteinExistence type="inferred from homology"/>
<dbReference type="CDD" id="cd00878">
    <property type="entry name" value="Arf_Arl"/>
    <property type="match status" value="1"/>
</dbReference>
<dbReference type="InterPro" id="IPR006689">
    <property type="entry name" value="Small_GTPase_ARF/SAR"/>
</dbReference>
<keyword evidence="5" id="KW-0460">Magnesium</keyword>
<sequence length="191" mass="21047">MGGALSTKYVDNYRARNQKSGRRGILVIGLDGSGKTTVTYQITLGKHINTVPTMGHNKETMKYEGRKIDMFDVGGSMLVRETWRLYARAADAIIYVVDATDSGRMEEAAAALRKLFYTDDSFSKPNSALMQVPVLVLANKQDMPGAMSGQKVQRALDTDSLPCKSIQIIPASARTGENIQAAMMWLVNEMY</sequence>
<evidence type="ECO:0000256" key="2">
    <source>
        <dbReference type="ARBA" id="ARBA00022741"/>
    </source>
</evidence>
<dbReference type="GO" id="GO:0046872">
    <property type="term" value="F:metal ion binding"/>
    <property type="evidence" value="ECO:0007669"/>
    <property type="project" value="UniProtKB-KW"/>
</dbReference>
<evidence type="ECO:0000313" key="7">
    <source>
        <dbReference type="EMBL" id="KAA8495427.1"/>
    </source>
</evidence>
<reference evidence="8" key="1">
    <citation type="journal article" date="2019" name="Nat. Commun.">
        <title>Expansion of phycobilisome linker gene families in mesophilic red algae.</title>
        <authorList>
            <person name="Lee J."/>
            <person name="Kim D."/>
            <person name="Bhattacharya D."/>
            <person name="Yoon H.S."/>
        </authorList>
    </citation>
    <scope>NUCLEOTIDE SEQUENCE [LARGE SCALE GENOMIC DNA]</scope>
    <source>
        <strain evidence="8">CCMP 1328</strain>
    </source>
</reference>
<comment type="caution">
    <text evidence="7">The sequence shown here is derived from an EMBL/GenBank/DDBJ whole genome shotgun (WGS) entry which is preliminary data.</text>
</comment>
<gene>
    <name evidence="7" type="ORF">FVE85_1582</name>
</gene>
<dbReference type="PROSITE" id="PS51417">
    <property type="entry name" value="ARF"/>
    <property type="match status" value="1"/>
</dbReference>
<feature type="binding site" evidence="4">
    <location>
        <begin position="29"/>
        <end position="36"/>
    </location>
    <ligand>
        <name>GTP</name>
        <dbReference type="ChEBI" id="CHEBI:37565"/>
    </ligand>
</feature>
<evidence type="ECO:0000313" key="8">
    <source>
        <dbReference type="Proteomes" id="UP000324585"/>
    </source>
</evidence>
<feature type="binding site" evidence="4">
    <location>
        <position position="75"/>
    </location>
    <ligand>
        <name>GTP</name>
        <dbReference type="ChEBI" id="CHEBI:37565"/>
    </ligand>
</feature>
<protein>
    <submittedName>
        <fullName evidence="7">ADP-ribosylation factor-like protein 1</fullName>
    </submittedName>
</protein>
<dbReference type="Proteomes" id="UP000324585">
    <property type="component" value="Unassembled WGS sequence"/>
</dbReference>
<evidence type="ECO:0000256" key="4">
    <source>
        <dbReference type="PIRSR" id="PIRSR606689-1"/>
    </source>
</evidence>
<name>A0A5J4YY72_PORPP</name>
<dbReference type="OrthoDB" id="2011769at2759"/>
<dbReference type="NCBIfam" id="TIGR00231">
    <property type="entry name" value="small_GTP"/>
    <property type="match status" value="1"/>
</dbReference>
<evidence type="ECO:0000256" key="3">
    <source>
        <dbReference type="ARBA" id="ARBA00023134"/>
    </source>
</evidence>
<feature type="binding site" evidence="5">
    <location>
        <position position="53"/>
    </location>
    <ligand>
        <name>Mg(2+)</name>
        <dbReference type="ChEBI" id="CHEBI:18420"/>
    </ligand>
</feature>
<dbReference type="InterPro" id="IPR027417">
    <property type="entry name" value="P-loop_NTPase"/>
</dbReference>
<dbReference type="OMA" id="LADMECM"/>
<dbReference type="AlphaFoldDB" id="A0A5J4YY72"/>
<dbReference type="Gene3D" id="3.40.50.300">
    <property type="entry name" value="P-loop containing nucleotide triphosphate hydrolases"/>
    <property type="match status" value="1"/>
</dbReference>
<dbReference type="PANTHER" id="PTHR11711">
    <property type="entry name" value="ADP RIBOSYLATION FACTOR-RELATED"/>
    <property type="match status" value="1"/>
</dbReference>
<dbReference type="FunFam" id="3.40.50.300:FF:001166">
    <property type="entry name" value="ADP-ribosylation factor D"/>
    <property type="match status" value="1"/>
</dbReference>
<dbReference type="SUPFAM" id="SSF52540">
    <property type="entry name" value="P-loop containing nucleoside triphosphate hydrolases"/>
    <property type="match status" value="1"/>
</dbReference>
<evidence type="ECO:0000256" key="6">
    <source>
        <dbReference type="RuleBase" id="RU003925"/>
    </source>
</evidence>
<dbReference type="Pfam" id="PF00025">
    <property type="entry name" value="Arf"/>
    <property type="match status" value="1"/>
</dbReference>
<accession>A0A5J4YY72</accession>
<evidence type="ECO:0000256" key="5">
    <source>
        <dbReference type="PIRSR" id="PIRSR606689-2"/>
    </source>
</evidence>
<keyword evidence="5" id="KW-0479">Metal-binding</keyword>
<dbReference type="GO" id="GO:0003924">
    <property type="term" value="F:GTPase activity"/>
    <property type="evidence" value="ECO:0007669"/>
    <property type="project" value="InterPro"/>
</dbReference>
<dbReference type="SMART" id="SM00178">
    <property type="entry name" value="SAR"/>
    <property type="match status" value="1"/>
</dbReference>
<keyword evidence="3 4" id="KW-0342">GTP-binding</keyword>
<comment type="similarity">
    <text evidence="1 6">Belongs to the small GTPase superfamily. Arf family.</text>
</comment>
<dbReference type="PRINTS" id="PR00328">
    <property type="entry name" value="SAR1GTPBP"/>
</dbReference>
<organism evidence="7 8">
    <name type="scientific">Porphyridium purpureum</name>
    <name type="common">Red alga</name>
    <name type="synonym">Porphyridium cruentum</name>
    <dbReference type="NCBI Taxonomy" id="35688"/>
    <lineage>
        <taxon>Eukaryota</taxon>
        <taxon>Rhodophyta</taxon>
        <taxon>Bangiophyceae</taxon>
        <taxon>Porphyridiales</taxon>
        <taxon>Porphyridiaceae</taxon>
        <taxon>Porphyridium</taxon>
    </lineage>
</organism>
<dbReference type="SMART" id="SM00177">
    <property type="entry name" value="ARF"/>
    <property type="match status" value="1"/>
</dbReference>
<keyword evidence="8" id="KW-1185">Reference proteome</keyword>
<evidence type="ECO:0000256" key="1">
    <source>
        <dbReference type="ARBA" id="ARBA00010290"/>
    </source>
</evidence>
<keyword evidence="2 4" id="KW-0547">Nucleotide-binding</keyword>
<dbReference type="EMBL" id="VRMN01000003">
    <property type="protein sequence ID" value="KAA8495427.1"/>
    <property type="molecule type" value="Genomic_DNA"/>
</dbReference>
<dbReference type="InterPro" id="IPR024156">
    <property type="entry name" value="Small_GTPase_ARF"/>
</dbReference>
<dbReference type="PROSITE" id="PS51419">
    <property type="entry name" value="RAB"/>
    <property type="match status" value="1"/>
</dbReference>
<dbReference type="InterPro" id="IPR005225">
    <property type="entry name" value="Small_GTP-bd"/>
</dbReference>
<dbReference type="GO" id="GO:0005525">
    <property type="term" value="F:GTP binding"/>
    <property type="evidence" value="ECO:0007669"/>
    <property type="project" value="UniProtKB-KW"/>
</dbReference>
<feature type="binding site" evidence="4">
    <location>
        <begin position="139"/>
        <end position="142"/>
    </location>
    <ligand>
        <name>GTP</name>
        <dbReference type="ChEBI" id="CHEBI:37565"/>
    </ligand>
</feature>
<feature type="binding site" evidence="5">
    <location>
        <position position="36"/>
    </location>
    <ligand>
        <name>Mg(2+)</name>
        <dbReference type="ChEBI" id="CHEBI:18420"/>
    </ligand>
</feature>